<evidence type="ECO:0000256" key="10">
    <source>
        <dbReference type="HAMAP-Rule" id="MF_00115"/>
    </source>
</evidence>
<keyword evidence="10" id="KW-0997">Cell inner membrane</keyword>
<name>A0A6F8VEZ5_9PROT</name>
<dbReference type="PRINTS" id="PR01264">
    <property type="entry name" value="MECHCHANNEL"/>
</dbReference>
<feature type="transmembrane region" description="Helical" evidence="10">
    <location>
        <begin position="86"/>
        <end position="105"/>
    </location>
</feature>
<dbReference type="PANTHER" id="PTHR30266:SF2">
    <property type="entry name" value="LARGE-CONDUCTANCE MECHANOSENSITIVE CHANNEL"/>
    <property type="match status" value="1"/>
</dbReference>
<accession>A0A6F8VEZ5</accession>
<evidence type="ECO:0000256" key="3">
    <source>
        <dbReference type="ARBA" id="ARBA00022448"/>
    </source>
</evidence>
<dbReference type="KEGG" id="slac:SKTS_31740"/>
<evidence type="ECO:0000256" key="4">
    <source>
        <dbReference type="ARBA" id="ARBA00022475"/>
    </source>
</evidence>
<dbReference type="AlphaFoldDB" id="A0A6F8VEZ5"/>
<keyword evidence="9 10" id="KW-0407">Ion channel</keyword>
<organism evidence="11 12">
    <name type="scientific">Sulfurimicrobium lacus</name>
    <dbReference type="NCBI Taxonomy" id="2715678"/>
    <lineage>
        <taxon>Bacteria</taxon>
        <taxon>Pseudomonadati</taxon>
        <taxon>Pseudomonadota</taxon>
        <taxon>Betaproteobacteria</taxon>
        <taxon>Nitrosomonadales</taxon>
        <taxon>Sulfuricellaceae</taxon>
        <taxon>Sulfurimicrobium</taxon>
    </lineage>
</organism>
<dbReference type="InterPro" id="IPR001185">
    <property type="entry name" value="MS_channel"/>
</dbReference>
<evidence type="ECO:0000256" key="2">
    <source>
        <dbReference type="ARBA" id="ARBA00007254"/>
    </source>
</evidence>
<feature type="transmembrane region" description="Helical" evidence="10">
    <location>
        <begin position="12"/>
        <end position="31"/>
    </location>
</feature>
<dbReference type="RefSeq" id="WP_173067409.1">
    <property type="nucleotide sequence ID" value="NZ_AP022853.1"/>
</dbReference>
<keyword evidence="4 10" id="KW-1003">Cell membrane</keyword>
<dbReference type="EMBL" id="AP022853">
    <property type="protein sequence ID" value="BCB28288.1"/>
    <property type="molecule type" value="Genomic_DNA"/>
</dbReference>
<dbReference type="NCBIfam" id="TIGR00220">
    <property type="entry name" value="mscL"/>
    <property type="match status" value="1"/>
</dbReference>
<dbReference type="GO" id="GO:0008381">
    <property type="term" value="F:mechanosensitive monoatomic ion channel activity"/>
    <property type="evidence" value="ECO:0007669"/>
    <property type="project" value="UniProtKB-UniRule"/>
</dbReference>
<keyword evidence="3 10" id="KW-0813">Transport</keyword>
<comment type="subcellular location">
    <subcellularLocation>
        <location evidence="10">Cell inner membrane</location>
        <topology evidence="10">Multi-pass membrane protein</topology>
    </subcellularLocation>
    <subcellularLocation>
        <location evidence="1">Cell membrane</location>
        <topology evidence="1">Multi-pass membrane protein</topology>
    </subcellularLocation>
</comment>
<keyword evidence="6 10" id="KW-1133">Transmembrane helix</keyword>
<evidence type="ECO:0000313" key="12">
    <source>
        <dbReference type="Proteomes" id="UP000502260"/>
    </source>
</evidence>
<comment type="function">
    <text evidence="10">Channel that opens in response to stretch forces in the membrane lipid bilayer. May participate in the regulation of osmotic pressure changes within the cell.</text>
</comment>
<evidence type="ECO:0000256" key="8">
    <source>
        <dbReference type="ARBA" id="ARBA00023136"/>
    </source>
</evidence>
<proteinExistence type="inferred from homology"/>
<dbReference type="InterPro" id="IPR037673">
    <property type="entry name" value="MSC/AndL"/>
</dbReference>
<reference evidence="12" key="1">
    <citation type="submission" date="2020-03" db="EMBL/GenBank/DDBJ databases">
        <title>Complete genome sequence of sulfur-oxidizing bacterium skT11.</title>
        <authorList>
            <person name="Kanda M."/>
            <person name="Kojima H."/>
            <person name="Fukui M."/>
        </authorList>
    </citation>
    <scope>NUCLEOTIDE SEQUENCE [LARGE SCALE GENOMIC DNA]</scope>
    <source>
        <strain evidence="12">skT11</strain>
    </source>
</reference>
<dbReference type="GO" id="GO:0005886">
    <property type="term" value="C:plasma membrane"/>
    <property type="evidence" value="ECO:0007669"/>
    <property type="project" value="UniProtKB-SubCell"/>
</dbReference>
<dbReference type="PANTHER" id="PTHR30266">
    <property type="entry name" value="MECHANOSENSITIVE CHANNEL MSCL"/>
    <property type="match status" value="1"/>
</dbReference>
<gene>
    <name evidence="10 11" type="primary">mscL</name>
    <name evidence="11" type="ORF">SKTS_31740</name>
</gene>
<keyword evidence="12" id="KW-1185">Reference proteome</keyword>
<dbReference type="SUPFAM" id="SSF81330">
    <property type="entry name" value="Gated mechanosensitive channel"/>
    <property type="match status" value="1"/>
</dbReference>
<keyword evidence="8 10" id="KW-0472">Membrane</keyword>
<protein>
    <recommendedName>
        <fullName evidence="10">Large-conductance mechanosensitive channel</fullName>
    </recommendedName>
</protein>
<dbReference type="NCBIfam" id="NF010557">
    <property type="entry name" value="PRK13952.1"/>
    <property type="match status" value="1"/>
</dbReference>
<dbReference type="Pfam" id="PF01741">
    <property type="entry name" value="MscL"/>
    <property type="match status" value="1"/>
</dbReference>
<comment type="subunit">
    <text evidence="10">Homopentamer.</text>
</comment>
<sequence length="149" mass="16032">MLKEFKEFAMRGNVVDMAVGIIIGAAFGAIVKSLVSDIMMPPIGMILGNVDFSNLFLVLKDGSATGPYLSLAEAQKVGAVTINYGLFLNAVISFIIVAFAVFILIRNINRLRKEEPAAEPNTKDCPHCFSTIPLKASRCPHCTSELGSP</sequence>
<dbReference type="InterPro" id="IPR019823">
    <property type="entry name" value="Mechanosensitive_channel_CS"/>
</dbReference>
<evidence type="ECO:0000256" key="5">
    <source>
        <dbReference type="ARBA" id="ARBA00022692"/>
    </source>
</evidence>
<keyword evidence="7 10" id="KW-0406">Ion transport</keyword>
<dbReference type="PROSITE" id="PS01327">
    <property type="entry name" value="MSCL"/>
    <property type="match status" value="1"/>
</dbReference>
<dbReference type="InterPro" id="IPR036019">
    <property type="entry name" value="MscL_channel"/>
</dbReference>
<dbReference type="Gene3D" id="1.10.1200.120">
    <property type="entry name" value="Large-conductance mechanosensitive channel, MscL, domain 1"/>
    <property type="match status" value="1"/>
</dbReference>
<evidence type="ECO:0000256" key="6">
    <source>
        <dbReference type="ARBA" id="ARBA00022989"/>
    </source>
</evidence>
<evidence type="ECO:0000313" key="11">
    <source>
        <dbReference type="EMBL" id="BCB28288.1"/>
    </source>
</evidence>
<dbReference type="Proteomes" id="UP000502260">
    <property type="component" value="Chromosome"/>
</dbReference>
<evidence type="ECO:0000256" key="9">
    <source>
        <dbReference type="ARBA" id="ARBA00023303"/>
    </source>
</evidence>
<comment type="similarity">
    <text evidence="2 10">Belongs to the MscL family.</text>
</comment>
<evidence type="ECO:0000256" key="7">
    <source>
        <dbReference type="ARBA" id="ARBA00023065"/>
    </source>
</evidence>
<dbReference type="NCBIfam" id="NF001843">
    <property type="entry name" value="PRK00567.1-4"/>
    <property type="match status" value="1"/>
</dbReference>
<dbReference type="HAMAP" id="MF_00115">
    <property type="entry name" value="MscL"/>
    <property type="match status" value="1"/>
</dbReference>
<keyword evidence="5 10" id="KW-0812">Transmembrane</keyword>
<evidence type="ECO:0000256" key="1">
    <source>
        <dbReference type="ARBA" id="ARBA00004651"/>
    </source>
</evidence>